<dbReference type="InterPro" id="IPR007314">
    <property type="entry name" value="Cofac_haem-bd_dom"/>
</dbReference>
<proteinExistence type="predicted"/>
<sequence>MPKSPLFLLLFLLCFLPGCSVTHALRVQDRQRIDVETMLHEVVSSRIILVGERHDDPAHHQLQLEVVKAARNAGKPVAIGMEMFEGVSQNALDAWSAGKVSEATFVGTYLWNWRNLPWGLYRDILIYARDQHIPVIALNAPRDLVLKVSQQGFASLTDVDLRRLPEGAAEPLPEEYLAELKAAYPVHGGNFVYISEAQMLRNRVMARKIEEYLGAHPERVMVVIAGGGHVREKAGVPEELKIKDYRIIIPTVPGLNRRTVTPQDGHYLIEDPFFDMF</sequence>
<dbReference type="Proteomes" id="UP000636888">
    <property type="component" value="Unassembled WGS sequence"/>
</dbReference>
<dbReference type="Pfam" id="PF04187">
    <property type="entry name" value="Cofac_haem_bdg"/>
    <property type="match status" value="1"/>
</dbReference>
<evidence type="ECO:0000313" key="4">
    <source>
        <dbReference type="Proteomes" id="UP000636888"/>
    </source>
</evidence>
<protein>
    <submittedName>
        <fullName evidence="3">ChaN family lipoprotein</fullName>
    </submittedName>
</protein>
<keyword evidence="1" id="KW-0732">Signal</keyword>
<accession>A0A8J7LUQ9</accession>
<evidence type="ECO:0000259" key="2">
    <source>
        <dbReference type="Pfam" id="PF04187"/>
    </source>
</evidence>
<keyword evidence="4" id="KW-1185">Reference proteome</keyword>
<dbReference type="EMBL" id="JAEMHM010000003">
    <property type="protein sequence ID" value="MBJ6724000.1"/>
    <property type="molecule type" value="Genomic_DNA"/>
</dbReference>
<name>A0A8J7LUQ9_9BACT</name>
<evidence type="ECO:0000313" key="3">
    <source>
        <dbReference type="EMBL" id="MBJ6724000.1"/>
    </source>
</evidence>
<reference evidence="3" key="1">
    <citation type="submission" date="2020-12" db="EMBL/GenBank/DDBJ databases">
        <title>Geomonas sp. Red875, isolated from river sediment.</title>
        <authorList>
            <person name="Xu Z."/>
            <person name="Zhang Z."/>
            <person name="Masuda Y."/>
            <person name="Itoh H."/>
            <person name="Senoo K."/>
        </authorList>
    </citation>
    <scope>NUCLEOTIDE SEQUENCE</scope>
    <source>
        <strain evidence="3">Red875</strain>
    </source>
</reference>
<dbReference type="CDD" id="cd14727">
    <property type="entry name" value="ChanN-like"/>
    <property type="match status" value="1"/>
</dbReference>
<dbReference type="AlphaFoldDB" id="A0A8J7LUQ9"/>
<keyword evidence="3" id="KW-0449">Lipoprotein</keyword>
<organism evidence="3 4">
    <name type="scientific">Geomesophilobacter sediminis</name>
    <dbReference type="NCBI Taxonomy" id="2798584"/>
    <lineage>
        <taxon>Bacteria</taxon>
        <taxon>Pseudomonadati</taxon>
        <taxon>Thermodesulfobacteriota</taxon>
        <taxon>Desulfuromonadia</taxon>
        <taxon>Geobacterales</taxon>
        <taxon>Geobacteraceae</taxon>
        <taxon>Geomesophilobacter</taxon>
    </lineage>
</organism>
<feature type="domain" description="Haem-binding uptake Tiki superfamily ChaN" evidence="2">
    <location>
        <begin position="38"/>
        <end position="240"/>
    </location>
</feature>
<dbReference type="SUPFAM" id="SSF159501">
    <property type="entry name" value="EreA/ChaN-like"/>
    <property type="match status" value="1"/>
</dbReference>
<evidence type="ECO:0000256" key="1">
    <source>
        <dbReference type="SAM" id="SignalP"/>
    </source>
</evidence>
<feature type="chain" id="PRO_5035287975" evidence="1">
    <location>
        <begin position="25"/>
        <end position="277"/>
    </location>
</feature>
<dbReference type="Gene3D" id="3.40.50.11550">
    <property type="match status" value="1"/>
</dbReference>
<gene>
    <name evidence="3" type="ORF">JFN93_04700</name>
</gene>
<feature type="signal peptide" evidence="1">
    <location>
        <begin position="1"/>
        <end position="24"/>
    </location>
</feature>
<dbReference type="RefSeq" id="WP_199382838.1">
    <property type="nucleotide sequence ID" value="NZ_JAEMHM010000003.1"/>
</dbReference>
<comment type="caution">
    <text evidence="3">The sequence shown here is derived from an EMBL/GenBank/DDBJ whole genome shotgun (WGS) entry which is preliminary data.</text>
</comment>